<keyword evidence="2" id="KW-0732">Signal</keyword>
<evidence type="ECO:0008006" key="5">
    <source>
        <dbReference type="Google" id="ProtNLM"/>
    </source>
</evidence>
<feature type="compositionally biased region" description="Basic and acidic residues" evidence="1">
    <location>
        <begin position="178"/>
        <end position="206"/>
    </location>
</feature>
<organism evidence="3 4">
    <name type="scientific">Stigmatella ashevillensis</name>
    <dbReference type="NCBI Taxonomy" id="2995309"/>
    <lineage>
        <taxon>Bacteria</taxon>
        <taxon>Pseudomonadati</taxon>
        <taxon>Myxococcota</taxon>
        <taxon>Myxococcia</taxon>
        <taxon>Myxococcales</taxon>
        <taxon>Cystobacterineae</taxon>
        <taxon>Archangiaceae</taxon>
        <taxon>Stigmatella</taxon>
    </lineage>
</organism>
<gene>
    <name evidence="3" type="ORF">POL68_40650</name>
</gene>
<feature type="region of interest" description="Disordered" evidence="1">
    <location>
        <begin position="176"/>
        <end position="206"/>
    </location>
</feature>
<feature type="region of interest" description="Disordered" evidence="1">
    <location>
        <begin position="28"/>
        <end position="47"/>
    </location>
</feature>
<dbReference type="EMBL" id="JAQNDM010000002">
    <property type="protein sequence ID" value="MDC0714829.1"/>
    <property type="molecule type" value="Genomic_DNA"/>
</dbReference>
<keyword evidence="4" id="KW-1185">Reference proteome</keyword>
<dbReference type="Proteomes" id="UP001221838">
    <property type="component" value="Unassembled WGS sequence"/>
</dbReference>
<proteinExistence type="predicted"/>
<accession>A0ABT5DMJ8</accession>
<evidence type="ECO:0000313" key="4">
    <source>
        <dbReference type="Proteomes" id="UP001221838"/>
    </source>
</evidence>
<dbReference type="RefSeq" id="WP_272145513.1">
    <property type="nucleotide sequence ID" value="NZ_JAQNDM010000002.1"/>
</dbReference>
<evidence type="ECO:0000256" key="2">
    <source>
        <dbReference type="SAM" id="SignalP"/>
    </source>
</evidence>
<protein>
    <recommendedName>
        <fullName evidence="5">Trichohyalin</fullName>
    </recommendedName>
</protein>
<comment type="caution">
    <text evidence="3">The sequence shown here is derived from an EMBL/GenBank/DDBJ whole genome shotgun (WGS) entry which is preliminary data.</text>
</comment>
<sequence length="206" mass="25017">MSKWLLATMAFSLPVLAFADGPHRRGERVENRQEAQQNRQEQRDDRRDLKQLENLIARFDAAWSRRHHDALRQVDADLRAYVAADLAENRYELSDAQAEVRRDTHEVRDARYAHDRREFQDAQRDRRDDKRDVRVEAEALRRTRGIQRELEGLYGRVDRNSLERKRSLMMELLQMARTEQEHNRQEIREDRRESREDRREARDHRY</sequence>
<evidence type="ECO:0000256" key="1">
    <source>
        <dbReference type="SAM" id="MobiDB-lite"/>
    </source>
</evidence>
<evidence type="ECO:0000313" key="3">
    <source>
        <dbReference type="EMBL" id="MDC0714829.1"/>
    </source>
</evidence>
<reference evidence="3 4" key="1">
    <citation type="submission" date="2022-11" db="EMBL/GenBank/DDBJ databases">
        <title>Minimal conservation of predation-associated metabolite biosynthetic gene clusters underscores biosynthetic potential of Myxococcota including descriptions for ten novel species: Archangium lansinium sp. nov., Myxococcus landrumus sp. nov., Nannocystis bai.</title>
        <authorList>
            <person name="Ahearne A."/>
            <person name="Stevens C."/>
            <person name="Dowd S."/>
        </authorList>
    </citation>
    <scope>NUCLEOTIDE SEQUENCE [LARGE SCALE GENOMIC DNA]</scope>
    <source>
        <strain evidence="3 4">NCWAL01</strain>
    </source>
</reference>
<feature type="signal peptide" evidence="2">
    <location>
        <begin position="1"/>
        <end position="19"/>
    </location>
</feature>
<feature type="chain" id="PRO_5046389888" description="Trichohyalin" evidence="2">
    <location>
        <begin position="20"/>
        <end position="206"/>
    </location>
</feature>
<feature type="region of interest" description="Disordered" evidence="1">
    <location>
        <begin position="112"/>
        <end position="133"/>
    </location>
</feature>
<name>A0ABT5DMJ8_9BACT</name>